<evidence type="ECO:0008006" key="5">
    <source>
        <dbReference type="Google" id="ProtNLM"/>
    </source>
</evidence>
<keyword evidence="4" id="KW-1185">Reference proteome</keyword>
<name>A0A7J0BVP7_9BACT</name>
<dbReference type="Proteomes" id="UP000503820">
    <property type="component" value="Unassembled WGS sequence"/>
</dbReference>
<feature type="coiled-coil region" evidence="2">
    <location>
        <begin position="4"/>
        <end position="63"/>
    </location>
</feature>
<gene>
    <name evidence="3" type="ORF">DSM19430T_17580</name>
</gene>
<accession>A0A7J0BVP7</accession>
<protein>
    <recommendedName>
        <fullName evidence="5">Cell division protein ZapB</fullName>
    </recommendedName>
</protein>
<dbReference type="EMBL" id="BLVP01000008">
    <property type="protein sequence ID" value="GFM37074.1"/>
    <property type="molecule type" value="Genomic_DNA"/>
</dbReference>
<dbReference type="Gene3D" id="1.20.5.340">
    <property type="match status" value="1"/>
</dbReference>
<evidence type="ECO:0000256" key="2">
    <source>
        <dbReference type="SAM" id="Coils"/>
    </source>
</evidence>
<dbReference type="Pfam" id="PF06005">
    <property type="entry name" value="ZapB"/>
    <property type="match status" value="1"/>
</dbReference>
<dbReference type="GO" id="GO:0090529">
    <property type="term" value="P:cell septum assembly"/>
    <property type="evidence" value="ECO:0007669"/>
    <property type="project" value="InterPro"/>
</dbReference>
<comment type="caution">
    <text evidence="3">The sequence shown here is derived from an EMBL/GenBank/DDBJ whole genome shotgun (WGS) entry which is preliminary data.</text>
</comment>
<dbReference type="InterPro" id="IPR009252">
    <property type="entry name" value="Cell_div_ZapB"/>
</dbReference>
<dbReference type="GO" id="GO:0043093">
    <property type="term" value="P:FtsZ-dependent cytokinesis"/>
    <property type="evidence" value="ECO:0007669"/>
    <property type="project" value="InterPro"/>
</dbReference>
<dbReference type="GO" id="GO:0005737">
    <property type="term" value="C:cytoplasm"/>
    <property type="evidence" value="ECO:0007669"/>
    <property type="project" value="InterPro"/>
</dbReference>
<evidence type="ECO:0000256" key="1">
    <source>
        <dbReference type="ARBA" id="ARBA00023054"/>
    </source>
</evidence>
<evidence type="ECO:0000313" key="4">
    <source>
        <dbReference type="Proteomes" id="UP000503820"/>
    </source>
</evidence>
<dbReference type="AlphaFoldDB" id="A0A7J0BVP7"/>
<organism evidence="3 4">
    <name type="scientific">Desulfovibrio psychrotolerans</name>
    <dbReference type="NCBI Taxonomy" id="415242"/>
    <lineage>
        <taxon>Bacteria</taxon>
        <taxon>Pseudomonadati</taxon>
        <taxon>Thermodesulfobacteriota</taxon>
        <taxon>Desulfovibrionia</taxon>
        <taxon>Desulfovibrionales</taxon>
        <taxon>Desulfovibrionaceae</taxon>
        <taxon>Desulfovibrio</taxon>
    </lineage>
</organism>
<evidence type="ECO:0000313" key="3">
    <source>
        <dbReference type="EMBL" id="GFM37074.1"/>
    </source>
</evidence>
<reference evidence="3 4" key="1">
    <citation type="submission" date="2020-05" db="EMBL/GenBank/DDBJ databases">
        <title>Draft genome sequence of Desulfovibrio psychrotolerans JS1T.</title>
        <authorList>
            <person name="Ueno A."/>
            <person name="Tamazawa S."/>
            <person name="Tamamura S."/>
            <person name="Murakami T."/>
            <person name="Kiyama T."/>
            <person name="Inomata H."/>
            <person name="Amano Y."/>
            <person name="Miyakawa K."/>
            <person name="Tamaki H."/>
            <person name="Naganuma T."/>
            <person name="Kaneko K."/>
        </authorList>
    </citation>
    <scope>NUCLEOTIDE SEQUENCE [LARGE SCALE GENOMIC DNA]</scope>
    <source>
        <strain evidence="3 4">JS1</strain>
    </source>
</reference>
<dbReference type="RefSeq" id="WP_174409720.1">
    <property type="nucleotide sequence ID" value="NZ_BLVP01000008.1"/>
</dbReference>
<sequence>MELIDQLEQRIESLLAAMAVLREENRRLKEEVDLGLASLADENRALKDELEQQRSTQDAVRERIDVLLRKLKDQTGGS</sequence>
<proteinExistence type="predicted"/>
<keyword evidence="1 2" id="KW-0175">Coiled coil</keyword>